<keyword evidence="2" id="KW-1185">Reference proteome</keyword>
<reference evidence="3" key="1">
    <citation type="submission" date="2016-11" db="UniProtKB">
        <authorList>
            <consortium name="WormBaseParasite"/>
        </authorList>
    </citation>
    <scope>IDENTIFICATION</scope>
</reference>
<proteinExistence type="predicted"/>
<keyword evidence="1" id="KW-0812">Transmembrane</keyword>
<accession>A0A1I7W968</accession>
<evidence type="ECO:0000256" key="1">
    <source>
        <dbReference type="SAM" id="Phobius"/>
    </source>
</evidence>
<dbReference type="AlphaFoldDB" id="A0A1I7W968"/>
<keyword evidence="1" id="KW-1133">Transmembrane helix</keyword>
<dbReference type="Proteomes" id="UP000095283">
    <property type="component" value="Unplaced"/>
</dbReference>
<evidence type="ECO:0000313" key="2">
    <source>
        <dbReference type="Proteomes" id="UP000095283"/>
    </source>
</evidence>
<sequence length="73" mass="8878">MYITKTYKCNRSYVYIYICLDNYDIYCENSERNYIKNSIPQCELIHSYNISVVLFFISCYLISLNIFHLVFTF</sequence>
<dbReference type="WBParaSite" id="Hba_01195">
    <property type="protein sequence ID" value="Hba_01195"/>
    <property type="gene ID" value="Hba_01195"/>
</dbReference>
<keyword evidence="1" id="KW-0472">Membrane</keyword>
<name>A0A1I7W968_HETBA</name>
<evidence type="ECO:0000313" key="3">
    <source>
        <dbReference type="WBParaSite" id="Hba_01195"/>
    </source>
</evidence>
<feature type="transmembrane region" description="Helical" evidence="1">
    <location>
        <begin position="50"/>
        <end position="71"/>
    </location>
</feature>
<protein>
    <submittedName>
        <fullName evidence="3">Chitin-binding type-2 domain-containing protein</fullName>
    </submittedName>
</protein>
<organism evidence="2 3">
    <name type="scientific">Heterorhabditis bacteriophora</name>
    <name type="common">Entomopathogenic nematode worm</name>
    <dbReference type="NCBI Taxonomy" id="37862"/>
    <lineage>
        <taxon>Eukaryota</taxon>
        <taxon>Metazoa</taxon>
        <taxon>Ecdysozoa</taxon>
        <taxon>Nematoda</taxon>
        <taxon>Chromadorea</taxon>
        <taxon>Rhabditida</taxon>
        <taxon>Rhabditina</taxon>
        <taxon>Rhabditomorpha</taxon>
        <taxon>Strongyloidea</taxon>
        <taxon>Heterorhabditidae</taxon>
        <taxon>Heterorhabditis</taxon>
    </lineage>
</organism>